<accession>A0ACB5TCT8</accession>
<sequence length="331" mass="36929">MIGGFPFSGAGSGRSGFPEPPVMNKDGLDLLLKRVQENNKRIDALVSVSKEFVEKEELLKLKMEYGALKKKHESLRSEYKVELQTAKQVANSYVELIHEHNMARRQLGERDSKIDDLLDEMQRLTSKNEDLKEDIKEKEKDYRRLKATLKDKNDEINLLKRSSMGLAMESATFNNTQYNVMKEDYRQQSKDYDELLKQNQELKEQLTQLQQNSNGNGTATGTITPNIPTPKSLSMSKSGSGSGTTLARSKSRRTSSSLRIDTAVTSIKTTTSRSGSSLVTPEDARRFKHRPSIVNSPLDSKGISPRTTTAASVGNGGWGVKICPCKDVLSH</sequence>
<organism evidence="1 2">
    <name type="scientific">Ambrosiozyma monospora</name>
    <name type="common">Yeast</name>
    <name type="synonym">Endomycopsis monosporus</name>
    <dbReference type="NCBI Taxonomy" id="43982"/>
    <lineage>
        <taxon>Eukaryota</taxon>
        <taxon>Fungi</taxon>
        <taxon>Dikarya</taxon>
        <taxon>Ascomycota</taxon>
        <taxon>Saccharomycotina</taxon>
        <taxon>Pichiomycetes</taxon>
        <taxon>Pichiales</taxon>
        <taxon>Pichiaceae</taxon>
        <taxon>Ambrosiozyma</taxon>
    </lineage>
</organism>
<protein>
    <submittedName>
        <fullName evidence="1">Unnamed protein product</fullName>
    </submittedName>
</protein>
<proteinExistence type="predicted"/>
<dbReference type="Proteomes" id="UP001165064">
    <property type="component" value="Unassembled WGS sequence"/>
</dbReference>
<comment type="caution">
    <text evidence="1">The sequence shown here is derived from an EMBL/GenBank/DDBJ whole genome shotgun (WGS) entry which is preliminary data.</text>
</comment>
<evidence type="ECO:0000313" key="1">
    <source>
        <dbReference type="EMBL" id="GME85956.1"/>
    </source>
</evidence>
<evidence type="ECO:0000313" key="2">
    <source>
        <dbReference type="Proteomes" id="UP001165064"/>
    </source>
</evidence>
<gene>
    <name evidence="1" type="ORF">Amon02_000782100</name>
</gene>
<reference evidence="1" key="1">
    <citation type="submission" date="2023-04" db="EMBL/GenBank/DDBJ databases">
        <title>Ambrosiozyma monospora NBRC 10751.</title>
        <authorList>
            <person name="Ichikawa N."/>
            <person name="Sato H."/>
            <person name="Tonouchi N."/>
        </authorList>
    </citation>
    <scope>NUCLEOTIDE SEQUENCE</scope>
    <source>
        <strain evidence="1">NBRC 10751</strain>
    </source>
</reference>
<dbReference type="EMBL" id="BSXS01006698">
    <property type="protein sequence ID" value="GME85956.1"/>
    <property type="molecule type" value="Genomic_DNA"/>
</dbReference>
<keyword evidence="2" id="KW-1185">Reference proteome</keyword>
<name>A0ACB5TCT8_AMBMO</name>